<organism evidence="5 6">
    <name type="scientific">Nocardioides kribbensis</name>
    <dbReference type="NCBI Taxonomy" id="305517"/>
    <lineage>
        <taxon>Bacteria</taxon>
        <taxon>Bacillati</taxon>
        <taxon>Actinomycetota</taxon>
        <taxon>Actinomycetes</taxon>
        <taxon>Propionibacteriales</taxon>
        <taxon>Nocardioidaceae</taxon>
        <taxon>Nocardioides</taxon>
    </lineage>
</organism>
<dbReference type="InterPro" id="IPR008333">
    <property type="entry name" value="Cbr1-like_FAD-bd_dom"/>
</dbReference>
<protein>
    <submittedName>
        <fullName evidence="5">FAD-binding oxidoreductase</fullName>
    </submittedName>
</protein>
<dbReference type="PRINTS" id="PR00410">
    <property type="entry name" value="PHEHYDRXLASE"/>
</dbReference>
<dbReference type="SUPFAM" id="SSF63380">
    <property type="entry name" value="Riboflavin synthase domain-like"/>
    <property type="match status" value="1"/>
</dbReference>
<reference evidence="5 6" key="1">
    <citation type="submission" date="2024-02" db="EMBL/GenBank/DDBJ databases">
        <title>Full genome sequence of Nocardioides kribbensis.</title>
        <authorList>
            <person name="Poletto B.L."/>
            <person name="Silva G."/>
            <person name="Galante D."/>
            <person name="Campos K.R."/>
            <person name="Santos M.B.N."/>
            <person name="Sacchi C.T."/>
        </authorList>
    </citation>
    <scope>NUCLEOTIDE SEQUENCE [LARGE SCALE GENOMIC DNA]</scope>
    <source>
        <strain evidence="5 6">O4R</strain>
    </source>
</reference>
<dbReference type="Proteomes" id="UP001482520">
    <property type="component" value="Unassembled WGS sequence"/>
</dbReference>
<comment type="cofactor">
    <cofactor evidence="1">
        <name>FAD</name>
        <dbReference type="ChEBI" id="CHEBI:57692"/>
    </cofactor>
</comment>
<dbReference type="PROSITE" id="PS51384">
    <property type="entry name" value="FAD_FR"/>
    <property type="match status" value="1"/>
</dbReference>
<dbReference type="Pfam" id="PF00970">
    <property type="entry name" value="FAD_binding_6"/>
    <property type="match status" value="1"/>
</dbReference>
<dbReference type="Gene3D" id="3.40.50.80">
    <property type="entry name" value="Nucleotide-binding domain of ferredoxin-NADP reductase (FNR) module"/>
    <property type="match status" value="1"/>
</dbReference>
<name>A0ABV1NUU2_9ACTN</name>
<sequence>MSTASAAAPVGRWTTGRVVEVVHEGTALLRVRLEVADRVDHLPGQHYVVRLRADDGYTAQRSYSVASDPGDPLLELLVEHLPGGEVSGFLHEVLEVGDVLELRGPIGGWFTWGGAGDLVPAVCVVGGTGVVPAVAMLRHARRLGVSDRLRVVAVGRTRAALPYAEELGAAGALVALTRENLTGADGSVRVAAPPYVDEVRDLVEGVDRAYVCGSAGFASFATRLLGEAGMRATGIRVEQFGASG</sequence>
<evidence type="ECO:0000256" key="2">
    <source>
        <dbReference type="ARBA" id="ARBA00022714"/>
    </source>
</evidence>
<keyword evidence="6" id="KW-1185">Reference proteome</keyword>
<dbReference type="EMBL" id="JBEGDP010000002">
    <property type="protein sequence ID" value="MEQ7846266.1"/>
    <property type="molecule type" value="Genomic_DNA"/>
</dbReference>
<evidence type="ECO:0000256" key="3">
    <source>
        <dbReference type="ARBA" id="ARBA00023014"/>
    </source>
</evidence>
<comment type="caution">
    <text evidence="5">The sequence shown here is derived from an EMBL/GenBank/DDBJ whole genome shotgun (WGS) entry which is preliminary data.</text>
</comment>
<accession>A0ABV1NUU2</accession>
<feature type="domain" description="FAD-binding FR-type" evidence="4">
    <location>
        <begin position="11"/>
        <end position="112"/>
    </location>
</feature>
<gene>
    <name evidence="5" type="ORF">V6R90_03180</name>
</gene>
<keyword evidence="2" id="KW-0001">2Fe-2S</keyword>
<dbReference type="RefSeq" id="WP_349803769.1">
    <property type="nucleotide sequence ID" value="NZ_JBEGDP010000002.1"/>
</dbReference>
<keyword evidence="2" id="KW-0479">Metal-binding</keyword>
<keyword evidence="3" id="KW-0411">Iron-sulfur</keyword>
<dbReference type="InterPro" id="IPR017938">
    <property type="entry name" value="Riboflavin_synthase-like_b-brl"/>
</dbReference>
<dbReference type="PANTHER" id="PTHR47354">
    <property type="entry name" value="NADH OXIDOREDUCTASE HCR"/>
    <property type="match status" value="1"/>
</dbReference>
<dbReference type="InterPro" id="IPR039261">
    <property type="entry name" value="FNR_nucleotide-bd"/>
</dbReference>
<evidence type="ECO:0000313" key="6">
    <source>
        <dbReference type="Proteomes" id="UP001482520"/>
    </source>
</evidence>
<dbReference type="InterPro" id="IPR050415">
    <property type="entry name" value="MRET"/>
</dbReference>
<dbReference type="Gene3D" id="2.40.30.10">
    <property type="entry name" value="Translation factors"/>
    <property type="match status" value="1"/>
</dbReference>
<evidence type="ECO:0000256" key="1">
    <source>
        <dbReference type="ARBA" id="ARBA00001974"/>
    </source>
</evidence>
<evidence type="ECO:0000259" key="4">
    <source>
        <dbReference type="PROSITE" id="PS51384"/>
    </source>
</evidence>
<proteinExistence type="predicted"/>
<keyword evidence="2" id="KW-0408">Iron</keyword>
<dbReference type="SUPFAM" id="SSF52343">
    <property type="entry name" value="Ferredoxin reductase-like, C-terminal NADP-linked domain"/>
    <property type="match status" value="1"/>
</dbReference>
<dbReference type="PANTHER" id="PTHR47354:SF5">
    <property type="entry name" value="PROTEIN RFBI"/>
    <property type="match status" value="1"/>
</dbReference>
<dbReference type="InterPro" id="IPR017927">
    <property type="entry name" value="FAD-bd_FR_type"/>
</dbReference>
<evidence type="ECO:0000313" key="5">
    <source>
        <dbReference type="EMBL" id="MEQ7846266.1"/>
    </source>
</evidence>